<dbReference type="Gene3D" id="1.25.40.20">
    <property type="entry name" value="Ankyrin repeat-containing domain"/>
    <property type="match status" value="1"/>
</dbReference>
<reference evidence="2 3" key="1">
    <citation type="journal article" date="2014" name="BMC Genomics">
        <title>Comparative genomics of the major fungal agents of human and animal Sporotrichosis: Sporothrix schenckii and Sporothrix brasiliensis.</title>
        <authorList>
            <person name="Teixeira M.M."/>
            <person name="de Almeida L.G."/>
            <person name="Kubitschek-Barreira P."/>
            <person name="Alves F.L."/>
            <person name="Kioshima E.S."/>
            <person name="Abadio A.K."/>
            <person name="Fernandes L."/>
            <person name="Derengowski L.S."/>
            <person name="Ferreira K.S."/>
            <person name="Souza R.C."/>
            <person name="Ruiz J.C."/>
            <person name="de Andrade N.C."/>
            <person name="Paes H.C."/>
            <person name="Nicola A.M."/>
            <person name="Albuquerque P."/>
            <person name="Gerber A.L."/>
            <person name="Martins V.P."/>
            <person name="Peconick L.D."/>
            <person name="Neto A.V."/>
            <person name="Chaucanez C.B."/>
            <person name="Silva P.A."/>
            <person name="Cunha O.L."/>
            <person name="de Oliveira F.F."/>
            <person name="dos Santos T.C."/>
            <person name="Barros A.L."/>
            <person name="Soares M.A."/>
            <person name="de Oliveira L.M."/>
            <person name="Marini M.M."/>
            <person name="Villalobos-Duno H."/>
            <person name="Cunha M.M."/>
            <person name="de Hoog S."/>
            <person name="da Silveira J.F."/>
            <person name="Henrissat B."/>
            <person name="Nino-Vega G.A."/>
            <person name="Cisalpino P.S."/>
            <person name="Mora-Montes H.M."/>
            <person name="Almeida S.R."/>
            <person name="Stajich J.E."/>
            <person name="Lopes-Bezerra L.M."/>
            <person name="Vasconcelos A.T."/>
            <person name="Felipe M.S."/>
        </authorList>
    </citation>
    <scope>NUCLEOTIDE SEQUENCE [LARGE SCALE GENOMIC DNA]</scope>
    <source>
        <strain evidence="2 3">5110</strain>
    </source>
</reference>
<evidence type="ECO:0000313" key="2">
    <source>
        <dbReference type="EMBL" id="KIH88737.1"/>
    </source>
</evidence>
<dbReference type="Proteomes" id="UP000031575">
    <property type="component" value="Unassembled WGS sequence"/>
</dbReference>
<dbReference type="OrthoDB" id="21416at2759"/>
<organism evidence="2 3">
    <name type="scientific">Sporothrix brasiliensis 5110</name>
    <dbReference type="NCBI Taxonomy" id="1398154"/>
    <lineage>
        <taxon>Eukaryota</taxon>
        <taxon>Fungi</taxon>
        <taxon>Dikarya</taxon>
        <taxon>Ascomycota</taxon>
        <taxon>Pezizomycotina</taxon>
        <taxon>Sordariomycetes</taxon>
        <taxon>Sordariomycetidae</taxon>
        <taxon>Ophiostomatales</taxon>
        <taxon>Ophiostomataceae</taxon>
        <taxon>Sporothrix</taxon>
    </lineage>
</organism>
<feature type="compositionally biased region" description="Polar residues" evidence="1">
    <location>
        <begin position="1"/>
        <end position="13"/>
    </location>
</feature>
<dbReference type="VEuPathDB" id="FungiDB:SPBR_08973"/>
<evidence type="ECO:0000256" key="1">
    <source>
        <dbReference type="SAM" id="MobiDB-lite"/>
    </source>
</evidence>
<gene>
    <name evidence="2" type="ORF">SPBR_08973</name>
</gene>
<feature type="region of interest" description="Disordered" evidence="1">
    <location>
        <begin position="1"/>
        <end position="26"/>
    </location>
</feature>
<comment type="caution">
    <text evidence="2">The sequence shown here is derived from an EMBL/GenBank/DDBJ whole genome shotgun (WGS) entry which is preliminary data.</text>
</comment>
<sequence length="333" mass="37136">MSAANSLQPTLSRNPMDRDEADPDGNTIFHRAVLGNENLDDVVARAAELHVSADQPNKAGRTPLHVLASHGWYDDVFSLGSGYVAERVRDVLRHAHFRNVDAADARGLYTWPPCFPRFVGPRTPEQCCQLVRNATVAEIASAYERDEGDEGDEDADIAGDVEGIVNNNGQVRTDQDTTQLRPILQQIYEAHERDYAAGPQSFSEHLRAVSRKLAASPSSEPDAFLKYTSQCLCDFERELEREADGQQHGDDMGNDNDLSAVEERECGPDFKNLGPVFGGGDRIVGRLIRKRQFDQIPRLLLRWATPGLFLQENNLRDIKRGNCTEDLLPKLQL</sequence>
<dbReference type="EMBL" id="AWTV01000009">
    <property type="protein sequence ID" value="KIH88737.1"/>
    <property type="molecule type" value="Genomic_DNA"/>
</dbReference>
<evidence type="ECO:0000313" key="3">
    <source>
        <dbReference type="Proteomes" id="UP000031575"/>
    </source>
</evidence>
<name>A0A0C2IUS6_9PEZI</name>
<dbReference type="AlphaFoldDB" id="A0A0C2IUS6"/>
<dbReference type="HOGENOM" id="CLU_834630_0_0_1"/>
<keyword evidence="3" id="KW-1185">Reference proteome</keyword>
<dbReference type="GeneID" id="63682020"/>
<proteinExistence type="predicted"/>
<protein>
    <submittedName>
        <fullName evidence="2">Uncharacterized protein</fullName>
    </submittedName>
</protein>
<accession>A0A0C2IUS6</accession>
<dbReference type="RefSeq" id="XP_040616747.1">
    <property type="nucleotide sequence ID" value="XM_040767099.1"/>
</dbReference>
<dbReference type="SUPFAM" id="SSF48403">
    <property type="entry name" value="Ankyrin repeat"/>
    <property type="match status" value="1"/>
</dbReference>
<dbReference type="InterPro" id="IPR036770">
    <property type="entry name" value="Ankyrin_rpt-contain_sf"/>
</dbReference>